<dbReference type="AlphaFoldDB" id="A0A0F9V3F8"/>
<proteinExistence type="predicted"/>
<comment type="caution">
    <text evidence="1">The sequence shown here is derived from an EMBL/GenBank/DDBJ whole genome shotgun (WGS) entry which is preliminary data.</text>
</comment>
<protein>
    <submittedName>
        <fullName evidence="1">Uncharacterized protein</fullName>
    </submittedName>
</protein>
<reference evidence="1" key="1">
    <citation type="journal article" date="2015" name="Nature">
        <title>Complex archaea that bridge the gap between prokaryotes and eukaryotes.</title>
        <authorList>
            <person name="Spang A."/>
            <person name="Saw J.H."/>
            <person name="Jorgensen S.L."/>
            <person name="Zaremba-Niedzwiedzka K."/>
            <person name="Martijn J."/>
            <person name="Lind A.E."/>
            <person name="van Eijk R."/>
            <person name="Schleper C."/>
            <person name="Guy L."/>
            <person name="Ettema T.J."/>
        </authorList>
    </citation>
    <scope>NUCLEOTIDE SEQUENCE</scope>
</reference>
<gene>
    <name evidence="1" type="ORF">LCGC14_0455100</name>
</gene>
<evidence type="ECO:0000313" key="1">
    <source>
        <dbReference type="EMBL" id="KKN68056.1"/>
    </source>
</evidence>
<organism evidence="1">
    <name type="scientific">marine sediment metagenome</name>
    <dbReference type="NCBI Taxonomy" id="412755"/>
    <lineage>
        <taxon>unclassified sequences</taxon>
        <taxon>metagenomes</taxon>
        <taxon>ecological metagenomes</taxon>
    </lineage>
</organism>
<sequence>MADITVPASLKARAANAVTRNAAIEGKIVNLQCAMLEFDFDESRVAVDTYLDLIPASLNKYGLIITGIKGFVTEIFSSSTVVITVRDEASSPNTLATLTPVTADDVGEVVTFGSSGFVAEWEALADNTDYTGHMVEKGVAVQAAITTATSVVTGRLLVLVEFYAVPSTN</sequence>
<name>A0A0F9V3F8_9ZZZZ</name>
<dbReference type="EMBL" id="LAZR01000459">
    <property type="protein sequence ID" value="KKN68056.1"/>
    <property type="molecule type" value="Genomic_DNA"/>
</dbReference>
<accession>A0A0F9V3F8</accession>